<sequence length="86" mass="9441">MTEVLKPITYGCVVCGQKSARILSCDNPDHQEIAAEMMDANAGIPTMTPKESSRGVDDCEVYEWIMSQPEIPANHLMEAPLGMNTK</sequence>
<name>A0A2H0UK06_9BACT</name>
<proteinExistence type="predicted"/>
<dbReference type="EMBL" id="PFBG01000008">
    <property type="protein sequence ID" value="PIR86115.1"/>
    <property type="molecule type" value="Genomic_DNA"/>
</dbReference>
<comment type="caution">
    <text evidence="1">The sequence shown here is derived from an EMBL/GenBank/DDBJ whole genome shotgun (WGS) entry which is preliminary data.</text>
</comment>
<reference evidence="2" key="1">
    <citation type="submission" date="2017-09" db="EMBL/GenBank/DDBJ databases">
        <title>Depth-based differentiation of microbial function through sediment-hosted aquifers and enrichment of novel symbionts in the deep terrestrial subsurface.</title>
        <authorList>
            <person name="Probst A.J."/>
            <person name="Ladd B."/>
            <person name="Jarett J.K."/>
            <person name="Geller-Mcgrath D.E."/>
            <person name="Sieber C.M.K."/>
            <person name="Emerson J.B."/>
            <person name="Anantharaman K."/>
            <person name="Thomas B.C."/>
            <person name="Malmstrom R."/>
            <person name="Stieglmeier M."/>
            <person name="Klingl A."/>
            <person name="Woyke T."/>
            <person name="Ryan C.M."/>
            <person name="Banfield J.F."/>
        </authorList>
    </citation>
    <scope>NUCLEOTIDE SEQUENCE [LARGE SCALE GENOMIC DNA]</scope>
</reference>
<evidence type="ECO:0000313" key="1">
    <source>
        <dbReference type="EMBL" id="PIR86115.1"/>
    </source>
</evidence>
<dbReference type="Proteomes" id="UP000229612">
    <property type="component" value="Unassembled WGS sequence"/>
</dbReference>
<protein>
    <submittedName>
        <fullName evidence="1">Uncharacterized protein</fullName>
    </submittedName>
</protein>
<dbReference type="AlphaFoldDB" id="A0A2H0UK06"/>
<evidence type="ECO:0000313" key="2">
    <source>
        <dbReference type="Proteomes" id="UP000229612"/>
    </source>
</evidence>
<gene>
    <name evidence="1" type="ORF">COU14_00665</name>
</gene>
<organism evidence="1 2">
    <name type="scientific">Candidatus Kaiserbacteria bacterium CG10_big_fil_rev_8_21_14_0_10_44_10</name>
    <dbReference type="NCBI Taxonomy" id="1974606"/>
    <lineage>
        <taxon>Bacteria</taxon>
        <taxon>Candidatus Kaiseribacteriota</taxon>
    </lineage>
</organism>
<accession>A0A2H0UK06</accession>